<dbReference type="Gene3D" id="3.40.1350.110">
    <property type="match status" value="1"/>
</dbReference>
<dbReference type="AlphaFoldDB" id="A0A6L9Y804"/>
<evidence type="ECO:0000259" key="1">
    <source>
        <dbReference type="Pfam" id="PF21111"/>
    </source>
</evidence>
<name>A0A6L9Y804_9BURK</name>
<dbReference type="Pfam" id="PF21111">
    <property type="entry name" value="CDI_toxin_EC869_like"/>
    <property type="match status" value="1"/>
</dbReference>
<evidence type="ECO:0000313" key="2">
    <source>
        <dbReference type="EMBL" id="NEN76630.1"/>
    </source>
</evidence>
<dbReference type="InterPro" id="IPR033799">
    <property type="entry name" value="CdiA_EC869-like"/>
</dbReference>
<protein>
    <recommendedName>
        <fullName evidence="1">CdiA toxin EC869-like domain-containing protein</fullName>
    </recommendedName>
</protein>
<reference evidence="2 3" key="1">
    <citation type="submission" date="2020-02" db="EMBL/GenBank/DDBJ databases">
        <title>Pelistega sp. NLN82 were isolated from wild rodents of the Hainan Island.</title>
        <authorList>
            <person name="Niu N."/>
            <person name="Zhou J."/>
        </authorList>
    </citation>
    <scope>NUCLEOTIDE SEQUENCE [LARGE SCALE GENOMIC DNA]</scope>
    <source>
        <strain evidence="2 3">NLN82</strain>
    </source>
</reference>
<dbReference type="Proteomes" id="UP000477651">
    <property type="component" value="Unassembled WGS sequence"/>
</dbReference>
<accession>A0A6L9Y804</accession>
<sequence>MLSITILTANTPQLNPEARKALQQATAIGIGALAGAVIGDNKTAIQQGALASFNVEKYNRQLHPEQMQRIVELANGDEDKQQRLEIAACALMHCSAQIPEDDPDYAEAYAKAKALEDLGNTPEYALERQLLRQQKLSEFVPIVGSITRPLFTYEIGDGAIDYADKVNTKYAVTTRAGGALQAVGGGASVAAGATLCKTGIGCIVGVPVGSYGIDNITAGISTVIKGKTIPTVGAQLLSNITGLSTETSEMVYGLPSMLTGGLQGIRSTATIGKGIGQFLERGKLNFTNEVINNKTIGIQWGKGIANQGKPWEAYVHSKLPQGAIDLNRIKSNFKVFDHWLPDGTAISSKTINTGAKTYQNPANITRQLNKYVDDMVNFRVDRKGDFILTNEKNYSKRNVSGYSG</sequence>
<gene>
    <name evidence="2" type="ORF">F9B74_09970</name>
</gene>
<keyword evidence="3" id="KW-1185">Reference proteome</keyword>
<feature type="domain" description="CdiA toxin EC869-like" evidence="1">
    <location>
        <begin position="307"/>
        <end position="394"/>
    </location>
</feature>
<dbReference type="GO" id="GO:0004530">
    <property type="term" value="F:deoxyribonuclease I activity"/>
    <property type="evidence" value="ECO:0007669"/>
    <property type="project" value="InterPro"/>
</dbReference>
<evidence type="ECO:0000313" key="3">
    <source>
        <dbReference type="Proteomes" id="UP000477651"/>
    </source>
</evidence>
<proteinExistence type="predicted"/>
<dbReference type="RefSeq" id="WP_163765061.1">
    <property type="nucleotide sequence ID" value="NZ_JAAGYR010000026.1"/>
</dbReference>
<comment type="caution">
    <text evidence="2">The sequence shown here is derived from an EMBL/GenBank/DDBJ whole genome shotgun (WGS) entry which is preliminary data.</text>
</comment>
<dbReference type="EMBL" id="JAAGYR010000026">
    <property type="protein sequence ID" value="NEN76630.1"/>
    <property type="molecule type" value="Genomic_DNA"/>
</dbReference>
<organism evidence="2 3">
    <name type="scientific">Pelistega ratti</name>
    <dbReference type="NCBI Taxonomy" id="2652177"/>
    <lineage>
        <taxon>Bacteria</taxon>
        <taxon>Pseudomonadati</taxon>
        <taxon>Pseudomonadota</taxon>
        <taxon>Betaproteobacteria</taxon>
        <taxon>Burkholderiales</taxon>
        <taxon>Alcaligenaceae</taxon>
        <taxon>Pelistega</taxon>
    </lineage>
</organism>
<dbReference type="CDD" id="cd13444">
    <property type="entry name" value="CDI_toxin_EC869_like"/>
    <property type="match status" value="1"/>
</dbReference>